<dbReference type="PANTHER" id="PTHR47256:SF1">
    <property type="entry name" value="ZN(II)2CYS6 TRANSCRIPTION FACTOR (EUROFUNG)"/>
    <property type="match status" value="1"/>
</dbReference>
<dbReference type="CDD" id="cd12148">
    <property type="entry name" value="fungal_TF_MHR"/>
    <property type="match status" value="1"/>
</dbReference>
<dbReference type="InterPro" id="IPR001138">
    <property type="entry name" value="Zn2Cys6_DnaBD"/>
</dbReference>
<reference evidence="3" key="1">
    <citation type="journal article" date="2014" name="Genome Announc.">
        <title>Draft genome sequence of Colletotrichum sublineola, a destructive pathogen of cultivated sorghum.</title>
        <authorList>
            <person name="Baroncelli R."/>
            <person name="Sanz-Martin J.M."/>
            <person name="Rech G.E."/>
            <person name="Sukno S.A."/>
            <person name="Thon M.R."/>
        </authorList>
    </citation>
    <scope>NUCLEOTIDE SEQUENCE [LARGE SCALE GENOMIC DNA]</scope>
    <source>
        <strain evidence="3">TX430BB</strain>
    </source>
</reference>
<comment type="caution">
    <text evidence="2">The sequence shown here is derived from an EMBL/GenBank/DDBJ whole genome shotgun (WGS) entry which is preliminary data.</text>
</comment>
<keyword evidence="1" id="KW-0539">Nucleus</keyword>
<evidence type="ECO:0000313" key="2">
    <source>
        <dbReference type="EMBL" id="KDN59901.1"/>
    </source>
</evidence>
<dbReference type="AlphaFoldDB" id="A0A066X2C6"/>
<organism evidence="2 3">
    <name type="scientific">Colletotrichum sublineola</name>
    <name type="common">Sorghum anthracnose fungus</name>
    <dbReference type="NCBI Taxonomy" id="1173701"/>
    <lineage>
        <taxon>Eukaryota</taxon>
        <taxon>Fungi</taxon>
        <taxon>Dikarya</taxon>
        <taxon>Ascomycota</taxon>
        <taxon>Pezizomycotina</taxon>
        <taxon>Sordariomycetes</taxon>
        <taxon>Hypocreomycetidae</taxon>
        <taxon>Glomerellales</taxon>
        <taxon>Glomerellaceae</taxon>
        <taxon>Colletotrichum</taxon>
        <taxon>Colletotrichum graminicola species complex</taxon>
    </lineage>
</organism>
<proteinExistence type="predicted"/>
<accession>A0A066X2C6</accession>
<dbReference type="eggNOG" id="ENOG502RS9C">
    <property type="taxonomic scope" value="Eukaryota"/>
</dbReference>
<dbReference type="GO" id="GO:0008270">
    <property type="term" value="F:zinc ion binding"/>
    <property type="evidence" value="ECO:0007669"/>
    <property type="project" value="InterPro"/>
</dbReference>
<evidence type="ECO:0000313" key="3">
    <source>
        <dbReference type="Proteomes" id="UP000027238"/>
    </source>
</evidence>
<keyword evidence="3" id="KW-1185">Reference proteome</keyword>
<protein>
    <recommendedName>
        <fullName evidence="4">Zn(2)-C6 fungal-type domain-containing protein</fullName>
    </recommendedName>
</protein>
<dbReference type="STRING" id="1173701.A0A066X2C6"/>
<dbReference type="EMBL" id="JMSE01001575">
    <property type="protein sequence ID" value="KDN59901.1"/>
    <property type="molecule type" value="Genomic_DNA"/>
</dbReference>
<gene>
    <name evidence="2" type="ORF">CSUB01_03218</name>
</gene>
<name>A0A066X2C6_COLSU</name>
<dbReference type="GO" id="GO:0000981">
    <property type="term" value="F:DNA-binding transcription factor activity, RNA polymerase II-specific"/>
    <property type="evidence" value="ECO:0007669"/>
    <property type="project" value="InterPro"/>
</dbReference>
<evidence type="ECO:0008006" key="4">
    <source>
        <dbReference type="Google" id="ProtNLM"/>
    </source>
</evidence>
<dbReference type="HOGENOM" id="CLU_019833_0_0_1"/>
<dbReference type="Proteomes" id="UP000027238">
    <property type="component" value="Unassembled WGS sequence"/>
</dbReference>
<dbReference type="CDD" id="cd00067">
    <property type="entry name" value="GAL4"/>
    <property type="match status" value="1"/>
</dbReference>
<dbReference type="PANTHER" id="PTHR47256">
    <property type="entry name" value="ZN(II)2CYS6 TRANSCRIPTION FACTOR (EUROFUNG)-RELATED"/>
    <property type="match status" value="1"/>
</dbReference>
<dbReference type="InterPro" id="IPR053187">
    <property type="entry name" value="Notoamide_regulator"/>
</dbReference>
<sequence length="580" mass="64642">MASDISSRSLYRRTLCDGQPTCSQCFRRGIKCEYRMIPDSVMKKVPAGTQLVDNQEAASNAEAAGLLSMLKNVSDGEAFEALQLLRNGRDPAELTAALRDGVIGLSQTSLEKADLLPQQQHSLEFELMMKHPIAYPIGSLVRSPNMDPEHFLQSSGNNKSATNAAITVHENLPQPDLSPFGVRQQVDQMGSGSSRITGLSPPSKLFSNRLLSVEISRWTKVPISNELSIKVLSLYFEVEHPLMPLFDVEFFLEGLLGNNQFCSCLLINALFAWACLKYATVDPEVATVGHAFYDESKKLWAKNKDTTSTTICTMAALQYMSITAFAFGAGEEHERYLCEMSDMAEILELFGPDPTEPQGTGISNDTSWQLATAQMAWAIFNYLTIYYHMAVLDLMRPLTRHSGSVTMLLRPFGSKKATPNAVQAASVNQLKKIVLHYRKTYPEPLFSLFWHSALLYLANAVLQDVDLSGRNPEWRFYFRLCLTCYQTLYSGYPLVRQIAQSLLSMALTKGVMEAREAVAILEGLEMRGKHRRVPDQKMVSLIVDLDLAVTDAPAARLETLAQKFRQIQIHGSEQIGERDA</sequence>
<dbReference type="OrthoDB" id="10261408at2759"/>
<evidence type="ECO:0000256" key="1">
    <source>
        <dbReference type="ARBA" id="ARBA00023242"/>
    </source>
</evidence>